<protein>
    <submittedName>
        <fullName evidence="1">Uncharacterized protein</fullName>
    </submittedName>
</protein>
<gene>
    <name evidence="1" type="ORF">FPQ15_07220</name>
</gene>
<reference evidence="1 2" key="1">
    <citation type="submission" date="2019-07" db="EMBL/GenBank/DDBJ databases">
        <title>Gilliamella genomes.</title>
        <authorList>
            <person name="Zheng H."/>
        </authorList>
    </citation>
    <scope>NUCLEOTIDE SEQUENCE [LARGE SCALE GENOMIC DNA]</scope>
    <source>
        <strain evidence="1 2">W8127</strain>
    </source>
</reference>
<name>A0A1B9MDC9_9GAMM</name>
<dbReference type="RefSeq" id="WP_065652954.1">
    <property type="nucleotide sequence ID" value="NZ_VMHM01000008.1"/>
</dbReference>
<organism evidence="1 2">
    <name type="scientific">Gilliamella apicola</name>
    <dbReference type="NCBI Taxonomy" id="1196095"/>
    <lineage>
        <taxon>Bacteria</taxon>
        <taxon>Pseudomonadati</taxon>
        <taxon>Pseudomonadota</taxon>
        <taxon>Gammaproteobacteria</taxon>
        <taxon>Orbales</taxon>
        <taxon>Orbaceae</taxon>
        <taxon>Gilliamella</taxon>
    </lineage>
</organism>
<dbReference type="EMBL" id="VMHM01000008">
    <property type="protein sequence ID" value="TSJ98937.1"/>
    <property type="molecule type" value="Genomic_DNA"/>
</dbReference>
<sequence>MANSNDTLRPKNGQPDLSNLISVLNLYQADIPTHHLLQAENHFEELQQSILYGIGAIGNLMFWASENESYSEQNLKSDMRDIGYLLAQLRDVACFASNQINLLDATQNHKGGK</sequence>
<dbReference type="AlphaFoldDB" id="A0A1B9MDC9"/>
<evidence type="ECO:0000313" key="2">
    <source>
        <dbReference type="Proteomes" id="UP000319483"/>
    </source>
</evidence>
<comment type="caution">
    <text evidence="1">The sequence shown here is derived from an EMBL/GenBank/DDBJ whole genome shotgun (WGS) entry which is preliminary data.</text>
</comment>
<accession>A0A1B9MDC9</accession>
<evidence type="ECO:0000313" key="1">
    <source>
        <dbReference type="EMBL" id="TSJ98937.1"/>
    </source>
</evidence>
<proteinExistence type="predicted"/>
<dbReference type="Proteomes" id="UP000319483">
    <property type="component" value="Unassembled WGS sequence"/>
</dbReference>
<dbReference type="OrthoDB" id="7064709at2"/>